<evidence type="ECO:0000313" key="2">
    <source>
        <dbReference type="Proteomes" id="UP001316803"/>
    </source>
</evidence>
<comment type="caution">
    <text evidence="1">The sequence shown here is derived from an EMBL/GenBank/DDBJ whole genome shotgun (WGS) entry which is preliminary data.</text>
</comment>
<dbReference type="Proteomes" id="UP001316803">
    <property type="component" value="Unassembled WGS sequence"/>
</dbReference>
<keyword evidence="2" id="KW-1185">Reference proteome</keyword>
<dbReference type="AlphaFoldDB" id="A0AAN8ET07"/>
<accession>A0AAN8ET07</accession>
<sequence>MYRFNNLMPTKRFKRMFDPLMQTVEDQQTNITDLPAEVLRFVLEQHFAELAEDINPFAADRRPIFAAMQVCKQWRATACSIICIRCDTGTMMSPNSKGQYNVEATTSFAEDGICRSCKKMLHNCYRSAVFGWQSIPVPRDKTAVHQQQLAEQQLKCLELPASYEAFLDYQLRQAYYLPLFHEVAVITHPSCSDGSNDETVPRKNKTLLDTTFGVIGAYCSWRKGIETKRELPADHEVL</sequence>
<evidence type="ECO:0000313" key="1">
    <source>
        <dbReference type="EMBL" id="KAK5951568.1"/>
    </source>
</evidence>
<gene>
    <name evidence="1" type="ORF">OHC33_007246</name>
</gene>
<evidence type="ECO:0008006" key="3">
    <source>
        <dbReference type="Google" id="ProtNLM"/>
    </source>
</evidence>
<organism evidence="1 2">
    <name type="scientific">Knufia fluminis</name>
    <dbReference type="NCBI Taxonomy" id="191047"/>
    <lineage>
        <taxon>Eukaryota</taxon>
        <taxon>Fungi</taxon>
        <taxon>Dikarya</taxon>
        <taxon>Ascomycota</taxon>
        <taxon>Pezizomycotina</taxon>
        <taxon>Eurotiomycetes</taxon>
        <taxon>Chaetothyriomycetidae</taxon>
        <taxon>Chaetothyriales</taxon>
        <taxon>Trichomeriaceae</taxon>
        <taxon>Knufia</taxon>
    </lineage>
</organism>
<reference evidence="1 2" key="1">
    <citation type="submission" date="2022-12" db="EMBL/GenBank/DDBJ databases">
        <title>Genomic features and morphological characterization of a novel Knufia sp. strain isolated from spacecraft assembly facility.</title>
        <authorList>
            <person name="Teixeira M."/>
            <person name="Chander A.M."/>
            <person name="Stajich J.E."/>
            <person name="Venkateswaran K."/>
        </authorList>
    </citation>
    <scope>NUCLEOTIDE SEQUENCE [LARGE SCALE GENOMIC DNA]</scope>
    <source>
        <strain evidence="1 2">FJI-L2-BK-P2</strain>
    </source>
</reference>
<proteinExistence type="predicted"/>
<name>A0AAN8ET07_9EURO</name>
<protein>
    <recommendedName>
        <fullName evidence="3">F-box domain-containing protein</fullName>
    </recommendedName>
</protein>
<dbReference type="EMBL" id="JAKLMC020000019">
    <property type="protein sequence ID" value="KAK5951568.1"/>
    <property type="molecule type" value="Genomic_DNA"/>
</dbReference>